<proteinExistence type="predicted"/>
<comment type="caution">
    <text evidence="2">The sequence shown here is derived from an EMBL/GenBank/DDBJ whole genome shotgun (WGS) entry which is preliminary data.</text>
</comment>
<keyword evidence="1" id="KW-0812">Transmembrane</keyword>
<keyword evidence="1" id="KW-1133">Transmembrane helix</keyword>
<protein>
    <submittedName>
        <fullName evidence="2">Uncharacterized protein</fullName>
    </submittedName>
</protein>
<feature type="transmembrane region" description="Helical" evidence="1">
    <location>
        <begin position="6"/>
        <end position="25"/>
    </location>
</feature>
<evidence type="ECO:0000313" key="3">
    <source>
        <dbReference type="Proteomes" id="UP000276133"/>
    </source>
</evidence>
<reference evidence="2 3" key="1">
    <citation type="journal article" date="2018" name="Sci. Rep.">
        <title>Genomic signatures of local adaptation to the degree of environmental predictability in rotifers.</title>
        <authorList>
            <person name="Franch-Gras L."/>
            <person name="Hahn C."/>
            <person name="Garcia-Roger E.M."/>
            <person name="Carmona M.J."/>
            <person name="Serra M."/>
            <person name="Gomez A."/>
        </authorList>
    </citation>
    <scope>NUCLEOTIDE SEQUENCE [LARGE SCALE GENOMIC DNA]</scope>
    <source>
        <strain evidence="2">HYR1</strain>
    </source>
</reference>
<name>A0A3M7T8Q2_BRAPC</name>
<evidence type="ECO:0000256" key="1">
    <source>
        <dbReference type="SAM" id="Phobius"/>
    </source>
</evidence>
<evidence type="ECO:0000313" key="2">
    <source>
        <dbReference type="EMBL" id="RNA44335.1"/>
    </source>
</evidence>
<sequence>MNKILFVYLYAYIDLRLIFEIYFYGRFYIRCIKILHLAKINLLDDIFLIFKYFFILIQIKNKQA</sequence>
<keyword evidence="1" id="KW-0472">Membrane</keyword>
<organism evidence="2 3">
    <name type="scientific">Brachionus plicatilis</name>
    <name type="common">Marine rotifer</name>
    <name type="synonym">Brachionus muelleri</name>
    <dbReference type="NCBI Taxonomy" id="10195"/>
    <lineage>
        <taxon>Eukaryota</taxon>
        <taxon>Metazoa</taxon>
        <taxon>Spiralia</taxon>
        <taxon>Gnathifera</taxon>
        <taxon>Rotifera</taxon>
        <taxon>Eurotatoria</taxon>
        <taxon>Monogononta</taxon>
        <taxon>Pseudotrocha</taxon>
        <taxon>Ploima</taxon>
        <taxon>Brachionidae</taxon>
        <taxon>Brachionus</taxon>
    </lineage>
</organism>
<accession>A0A3M7T8Q2</accession>
<dbReference type="EMBL" id="REGN01000120">
    <property type="protein sequence ID" value="RNA44335.1"/>
    <property type="molecule type" value="Genomic_DNA"/>
</dbReference>
<dbReference type="Proteomes" id="UP000276133">
    <property type="component" value="Unassembled WGS sequence"/>
</dbReference>
<feature type="transmembrane region" description="Helical" evidence="1">
    <location>
        <begin position="37"/>
        <end position="59"/>
    </location>
</feature>
<dbReference type="AlphaFoldDB" id="A0A3M7T8Q2"/>
<gene>
    <name evidence="2" type="ORF">BpHYR1_026888</name>
</gene>
<keyword evidence="3" id="KW-1185">Reference proteome</keyword>